<dbReference type="EMBL" id="UINC01011208">
    <property type="protein sequence ID" value="SVA49577.1"/>
    <property type="molecule type" value="Genomic_DNA"/>
</dbReference>
<proteinExistence type="predicted"/>
<evidence type="ECO:0000313" key="1">
    <source>
        <dbReference type="EMBL" id="SVA49577.1"/>
    </source>
</evidence>
<dbReference type="AlphaFoldDB" id="A0A381WC93"/>
<organism evidence="1">
    <name type="scientific">marine metagenome</name>
    <dbReference type="NCBI Taxonomy" id="408172"/>
    <lineage>
        <taxon>unclassified sequences</taxon>
        <taxon>metagenomes</taxon>
        <taxon>ecological metagenomes</taxon>
    </lineage>
</organism>
<accession>A0A381WC93</accession>
<sequence>VHESTVPAHSETFHQNVFAAAEDLEQFVPGRLEAEFL</sequence>
<feature type="non-terminal residue" evidence="1">
    <location>
        <position position="1"/>
    </location>
</feature>
<protein>
    <submittedName>
        <fullName evidence="1">Uncharacterized protein</fullName>
    </submittedName>
</protein>
<name>A0A381WC93_9ZZZZ</name>
<reference evidence="1" key="1">
    <citation type="submission" date="2018-05" db="EMBL/GenBank/DDBJ databases">
        <authorList>
            <person name="Lanie J.A."/>
            <person name="Ng W.-L."/>
            <person name="Kazmierczak K.M."/>
            <person name="Andrzejewski T.M."/>
            <person name="Davidsen T.M."/>
            <person name="Wayne K.J."/>
            <person name="Tettelin H."/>
            <person name="Glass J.I."/>
            <person name="Rusch D."/>
            <person name="Podicherti R."/>
            <person name="Tsui H.-C.T."/>
            <person name="Winkler M.E."/>
        </authorList>
    </citation>
    <scope>NUCLEOTIDE SEQUENCE</scope>
</reference>
<gene>
    <name evidence="1" type="ORF">METZ01_LOCUS102431</name>
</gene>